<gene>
    <name evidence="2" type="ORF">MNBD_GAMMA12-2211</name>
</gene>
<evidence type="ECO:0000313" key="2">
    <source>
        <dbReference type="EMBL" id="VAW78336.1"/>
    </source>
</evidence>
<sequence length="22" mass="2553">KQFYIEDPEGNKIAVGQNMDKQ</sequence>
<reference evidence="2" key="1">
    <citation type="submission" date="2018-06" db="EMBL/GenBank/DDBJ databases">
        <authorList>
            <person name="Zhirakovskaya E."/>
        </authorList>
    </citation>
    <scope>NUCLEOTIDE SEQUENCE</scope>
</reference>
<organism evidence="2">
    <name type="scientific">hydrothermal vent metagenome</name>
    <dbReference type="NCBI Taxonomy" id="652676"/>
    <lineage>
        <taxon>unclassified sequences</taxon>
        <taxon>metagenomes</taxon>
        <taxon>ecological metagenomes</taxon>
    </lineage>
</organism>
<name>A0A3B0ZC83_9ZZZZ</name>
<dbReference type="EMBL" id="UOFL01000147">
    <property type="protein sequence ID" value="VAW78336.1"/>
    <property type="molecule type" value="Genomic_DNA"/>
</dbReference>
<feature type="region of interest" description="Disordered" evidence="1">
    <location>
        <begin position="1"/>
        <end position="22"/>
    </location>
</feature>
<accession>A0A3B0ZC83</accession>
<evidence type="ECO:0000256" key="1">
    <source>
        <dbReference type="SAM" id="MobiDB-lite"/>
    </source>
</evidence>
<protein>
    <submittedName>
        <fullName evidence="2">Uncharacterized protein</fullName>
    </submittedName>
</protein>
<dbReference type="AlphaFoldDB" id="A0A3B0ZC83"/>
<feature type="non-terminal residue" evidence="2">
    <location>
        <position position="1"/>
    </location>
</feature>
<proteinExistence type="predicted"/>